<reference evidence="2" key="1">
    <citation type="submission" date="2019-11" db="EMBL/GenBank/DDBJ databases">
        <title>Isolation and characterization of two novel species in the genus Thiomicrorhabdus.</title>
        <authorList>
            <person name="Mochizuki J."/>
            <person name="Kojima H."/>
            <person name="Fukui M."/>
        </authorList>
    </citation>
    <scope>NUCLEOTIDE SEQUENCE [LARGE SCALE GENOMIC DNA]</scope>
    <source>
        <strain evidence="2">aks77</strain>
    </source>
</reference>
<dbReference type="EMBL" id="AP021889">
    <property type="protein sequence ID" value="BBP46341.1"/>
    <property type="molecule type" value="Genomic_DNA"/>
</dbReference>
<dbReference type="KEGG" id="tse:THMIRHAS_17140"/>
<keyword evidence="2" id="KW-1185">Reference proteome</keyword>
<gene>
    <name evidence="1" type="ORF">THMIRHAS_17140</name>
</gene>
<organism evidence="1 2">
    <name type="scientific">Thiosulfatimonas sediminis</name>
    <dbReference type="NCBI Taxonomy" id="2675054"/>
    <lineage>
        <taxon>Bacteria</taxon>
        <taxon>Pseudomonadati</taxon>
        <taxon>Pseudomonadota</taxon>
        <taxon>Gammaproteobacteria</taxon>
        <taxon>Thiotrichales</taxon>
        <taxon>Piscirickettsiaceae</taxon>
        <taxon>Thiosulfatimonas</taxon>
    </lineage>
</organism>
<sequence>MSDVRKATWKKELNSMKIQDKKKKHAFYMALHMIVELGTTLAKAKRSAAKRHGVAMTEIEYVVKAILGQEFFDARSKAKTSAKS</sequence>
<evidence type="ECO:0000313" key="2">
    <source>
        <dbReference type="Proteomes" id="UP000501726"/>
    </source>
</evidence>
<accession>A0A6F8PW37</accession>
<dbReference type="RefSeq" id="WP_173272857.1">
    <property type="nucleotide sequence ID" value="NZ_AP021889.1"/>
</dbReference>
<evidence type="ECO:0000313" key="1">
    <source>
        <dbReference type="EMBL" id="BBP46341.1"/>
    </source>
</evidence>
<dbReference type="AlphaFoldDB" id="A0A6F8PW37"/>
<name>A0A6F8PW37_9GAMM</name>
<dbReference type="Proteomes" id="UP000501726">
    <property type="component" value="Chromosome"/>
</dbReference>
<proteinExistence type="predicted"/>
<protein>
    <submittedName>
        <fullName evidence="1">Uncharacterized protein</fullName>
    </submittedName>
</protein>